<dbReference type="SMART" id="SM00369">
    <property type="entry name" value="LRR_TYP"/>
    <property type="match status" value="5"/>
</dbReference>
<gene>
    <name evidence="5" type="primary">CSON007574</name>
</gene>
<proteinExistence type="predicted"/>
<dbReference type="SMART" id="SM00364">
    <property type="entry name" value="LRR_BAC"/>
    <property type="match status" value="3"/>
</dbReference>
<dbReference type="Gene3D" id="3.80.10.10">
    <property type="entry name" value="Ribonuclease Inhibitor"/>
    <property type="match status" value="2"/>
</dbReference>
<dbReference type="InterPro" id="IPR050328">
    <property type="entry name" value="Dev_Immune_Receptor"/>
</dbReference>
<evidence type="ECO:0000313" key="5">
    <source>
        <dbReference type="EMBL" id="SSX02424.1"/>
    </source>
</evidence>
<dbReference type="PANTHER" id="PTHR24373">
    <property type="entry name" value="SLIT RELATED LEUCINE-RICH REPEAT NEURONAL PROTEIN"/>
    <property type="match status" value="1"/>
</dbReference>
<evidence type="ECO:0000256" key="2">
    <source>
        <dbReference type="ARBA" id="ARBA00022729"/>
    </source>
</evidence>
<protein>
    <submittedName>
        <fullName evidence="5">CSON007574 protein</fullName>
    </submittedName>
</protein>
<evidence type="ECO:0000313" key="6">
    <source>
        <dbReference type="EMBL" id="SSX22799.1"/>
    </source>
</evidence>
<keyword evidence="1" id="KW-0433">Leucine-rich repeat</keyword>
<reference evidence="6" key="2">
    <citation type="submission" date="2018-07" db="EMBL/GenBank/DDBJ databases">
        <authorList>
            <person name="Quirk P.G."/>
            <person name="Krulwich T.A."/>
        </authorList>
    </citation>
    <scope>NUCLEOTIDE SEQUENCE</scope>
</reference>
<dbReference type="Pfam" id="PF13855">
    <property type="entry name" value="LRR_8"/>
    <property type="match status" value="1"/>
</dbReference>
<dbReference type="SMART" id="SM00365">
    <property type="entry name" value="LRR_SD22"/>
    <property type="match status" value="3"/>
</dbReference>
<feature type="chain" id="PRO_5036062026" evidence="4">
    <location>
        <begin position="30"/>
        <end position="711"/>
    </location>
</feature>
<dbReference type="InterPro" id="IPR032675">
    <property type="entry name" value="LRR_dom_sf"/>
</dbReference>
<evidence type="ECO:0000256" key="3">
    <source>
        <dbReference type="ARBA" id="ARBA00022737"/>
    </source>
</evidence>
<dbReference type="PROSITE" id="PS51450">
    <property type="entry name" value="LRR"/>
    <property type="match status" value="3"/>
</dbReference>
<dbReference type="OMA" id="EFCFYGT"/>
<dbReference type="PANTHER" id="PTHR24373:SF370">
    <property type="entry name" value="FISH-LIPS, ISOFORM E"/>
    <property type="match status" value="1"/>
</dbReference>
<dbReference type="EMBL" id="UFQS01000285">
    <property type="protein sequence ID" value="SSX02424.1"/>
    <property type="molecule type" value="Genomic_DNA"/>
</dbReference>
<reference evidence="5" key="1">
    <citation type="submission" date="2018-04" db="EMBL/GenBank/DDBJ databases">
        <authorList>
            <person name="Go L.Y."/>
            <person name="Mitchell J.A."/>
        </authorList>
    </citation>
    <scope>NUCLEOTIDE SEQUENCE</scope>
    <source>
        <tissue evidence="5">Whole organism</tissue>
    </source>
</reference>
<dbReference type="Pfam" id="PF13306">
    <property type="entry name" value="LRR_5"/>
    <property type="match status" value="1"/>
</dbReference>
<feature type="signal peptide" evidence="4">
    <location>
        <begin position="1"/>
        <end position="29"/>
    </location>
</feature>
<dbReference type="SUPFAM" id="SSF52058">
    <property type="entry name" value="L domain-like"/>
    <property type="match status" value="1"/>
</dbReference>
<accession>A0A336KC04</accession>
<evidence type="ECO:0000256" key="4">
    <source>
        <dbReference type="SAM" id="SignalP"/>
    </source>
</evidence>
<name>A0A336KC04_CULSO</name>
<dbReference type="GO" id="GO:0031012">
    <property type="term" value="C:extracellular matrix"/>
    <property type="evidence" value="ECO:0007669"/>
    <property type="project" value="TreeGrafter"/>
</dbReference>
<dbReference type="EMBL" id="UFQT01000285">
    <property type="protein sequence ID" value="SSX22799.1"/>
    <property type="molecule type" value="Genomic_DNA"/>
</dbReference>
<organism evidence="5">
    <name type="scientific">Culicoides sonorensis</name>
    <name type="common">Biting midge</name>
    <dbReference type="NCBI Taxonomy" id="179676"/>
    <lineage>
        <taxon>Eukaryota</taxon>
        <taxon>Metazoa</taxon>
        <taxon>Ecdysozoa</taxon>
        <taxon>Arthropoda</taxon>
        <taxon>Hexapoda</taxon>
        <taxon>Insecta</taxon>
        <taxon>Pterygota</taxon>
        <taxon>Neoptera</taxon>
        <taxon>Endopterygota</taxon>
        <taxon>Diptera</taxon>
        <taxon>Nematocera</taxon>
        <taxon>Chironomoidea</taxon>
        <taxon>Ceratopogonidae</taxon>
        <taxon>Ceratopogoninae</taxon>
        <taxon>Culicoides</taxon>
        <taxon>Monoculicoides</taxon>
    </lineage>
</organism>
<dbReference type="AlphaFoldDB" id="A0A336KC04"/>
<dbReference type="InterPro" id="IPR003591">
    <property type="entry name" value="Leu-rich_rpt_typical-subtyp"/>
</dbReference>
<evidence type="ECO:0000256" key="1">
    <source>
        <dbReference type="ARBA" id="ARBA00022614"/>
    </source>
</evidence>
<dbReference type="GO" id="GO:0005615">
    <property type="term" value="C:extracellular space"/>
    <property type="evidence" value="ECO:0007669"/>
    <property type="project" value="TreeGrafter"/>
</dbReference>
<dbReference type="VEuPathDB" id="VectorBase:CSON007574"/>
<keyword evidence="3" id="KW-0677">Repeat</keyword>
<keyword evidence="2 4" id="KW-0732">Signal</keyword>
<dbReference type="InterPro" id="IPR026906">
    <property type="entry name" value="LRR_5"/>
</dbReference>
<sequence length="711" mass="82368">MRLKHELYWKNISICLILLVLTEFRSIKGETEDEYSIICPNWCACQYLHMNDLSVMRWISGMTGKIPKFETYTAEETNDAILDDELSERSEDNPLVKSATCFLQQNMNIKDFIASLPQDLQVLVILYGGGSQNITIHTSEIASLESLLTLEIRGSTGTDVQLVFDEPLSHIKHVNLEALQLLGIEHAKRRPNYQSYNPSDYFDYVPESEKTEYNVSLKIVQAKEVEIVPYEVYLMEKKRSKTVTFYGWDSLEVLRIHDCQLDELYWEIFDGLEQLKHLSLEHNQIKIVPSFAFFGAMHIKTLSLARNEILDLNYRALAGLLDLEELDLSYNNMTKLSELSFPPFPKLETIDMRHNPIKFIFPMTFAVMNSTKILFLGDEITALDLNHEDNFEQLTELKELKITNVTAESINVESLKGLVALEKLTMKGKLKRVEFDAFSDKPNLKELILSECSIQEISMDTLFGIQSLEIIDLSKNMLETIPHGLLDEQKSLKEIYLQDNYLTELPNNFFSSLTSLKLARLTNNRWKCSCSMISWKQGITNKVKIVKPSTSKCVVSEDNSKKMECKRIEATIDYIYDNKVSPRCSFPADIDGRGVYYALRKDLRCPFKKEKAKMKQKRIDEKKRLANKMTKTYADRLASMNQHPLQPNEAYDHKKHQRQKMLFNSFHNKLSQSIMRENSIKEYSGVRTFRKHPILREKDDLNKLKNDILSP</sequence>
<dbReference type="InterPro" id="IPR001611">
    <property type="entry name" value="Leu-rich_rpt"/>
</dbReference>